<evidence type="ECO:0000313" key="5">
    <source>
        <dbReference type="EMBL" id="SBT66312.1"/>
    </source>
</evidence>
<feature type="domain" description="Guanylate cyclase" evidence="4">
    <location>
        <begin position="28"/>
        <end position="155"/>
    </location>
</feature>
<keyword evidence="1" id="KW-0547">Nucleotide-binding</keyword>
<evidence type="ECO:0000259" key="4">
    <source>
        <dbReference type="PROSITE" id="PS50125"/>
    </source>
</evidence>
<reference evidence="6" key="1">
    <citation type="submission" date="2016-06" db="EMBL/GenBank/DDBJ databases">
        <authorList>
            <person name="Varghese N."/>
            <person name="Submissions Spin"/>
        </authorList>
    </citation>
    <scope>NUCLEOTIDE SEQUENCE [LARGE SCALE GENOMIC DNA]</scope>
    <source>
        <strain evidence="6">DSM 45794</strain>
    </source>
</reference>
<dbReference type="InterPro" id="IPR001054">
    <property type="entry name" value="A/G_cyclase"/>
</dbReference>
<feature type="region of interest" description="Disordered" evidence="3">
    <location>
        <begin position="706"/>
        <end position="754"/>
    </location>
</feature>
<evidence type="ECO:0000256" key="2">
    <source>
        <dbReference type="ARBA" id="ARBA00022840"/>
    </source>
</evidence>
<dbReference type="Proteomes" id="UP000199558">
    <property type="component" value="Unassembled WGS sequence"/>
</dbReference>
<feature type="compositionally biased region" description="Low complexity" evidence="3">
    <location>
        <begin position="630"/>
        <end position="644"/>
    </location>
</feature>
<dbReference type="Pfam" id="PF00211">
    <property type="entry name" value="Guanylate_cyc"/>
    <property type="match status" value="1"/>
</dbReference>
<dbReference type="SUPFAM" id="SSF52540">
    <property type="entry name" value="P-loop containing nucleoside triphosphate hydrolases"/>
    <property type="match status" value="1"/>
</dbReference>
<dbReference type="CDD" id="cd07302">
    <property type="entry name" value="CHD"/>
    <property type="match status" value="1"/>
</dbReference>
<evidence type="ECO:0000313" key="6">
    <source>
        <dbReference type="Proteomes" id="UP000199558"/>
    </source>
</evidence>
<dbReference type="PROSITE" id="PS50125">
    <property type="entry name" value="GUANYLATE_CYCLASE_2"/>
    <property type="match status" value="1"/>
</dbReference>
<protein>
    <submittedName>
        <fullName evidence="5">Adenylate cyclase, class 3</fullName>
    </submittedName>
</protein>
<accession>A0A1A9BBP5</accession>
<dbReference type="InterPro" id="IPR041664">
    <property type="entry name" value="AAA_16"/>
</dbReference>
<dbReference type="SMART" id="SM00044">
    <property type="entry name" value="CYCc"/>
    <property type="match status" value="1"/>
</dbReference>
<dbReference type="GO" id="GO:0004016">
    <property type="term" value="F:adenylate cyclase activity"/>
    <property type="evidence" value="ECO:0007669"/>
    <property type="project" value="UniProtKB-ARBA"/>
</dbReference>
<dbReference type="GO" id="GO:0009190">
    <property type="term" value="P:cyclic nucleotide biosynthetic process"/>
    <property type="evidence" value="ECO:0007669"/>
    <property type="project" value="InterPro"/>
</dbReference>
<keyword evidence="2" id="KW-0067">ATP-binding</keyword>
<gene>
    <name evidence="5" type="ORF">GA0070622_3330</name>
</gene>
<dbReference type="AlphaFoldDB" id="A0A1A9BBP5"/>
<dbReference type="RefSeq" id="WP_091574120.1">
    <property type="nucleotide sequence ID" value="NZ_FLRH01000003.1"/>
</dbReference>
<organism evidence="5 6">
    <name type="scientific">Micromonospora sediminicola</name>
    <dbReference type="NCBI Taxonomy" id="946078"/>
    <lineage>
        <taxon>Bacteria</taxon>
        <taxon>Bacillati</taxon>
        <taxon>Actinomycetota</taxon>
        <taxon>Actinomycetes</taxon>
        <taxon>Micromonosporales</taxon>
        <taxon>Micromonosporaceae</taxon>
        <taxon>Micromonospora</taxon>
    </lineage>
</organism>
<dbReference type="SUPFAM" id="SSF55073">
    <property type="entry name" value="Nucleotide cyclase"/>
    <property type="match status" value="1"/>
</dbReference>
<dbReference type="InterPro" id="IPR027417">
    <property type="entry name" value="P-loop_NTPase"/>
</dbReference>
<proteinExistence type="predicted"/>
<dbReference type="GO" id="GO:0005524">
    <property type="term" value="F:ATP binding"/>
    <property type="evidence" value="ECO:0007669"/>
    <property type="project" value="UniProtKB-KW"/>
</dbReference>
<dbReference type="EMBL" id="FLRH01000003">
    <property type="protein sequence ID" value="SBT66312.1"/>
    <property type="molecule type" value="Genomic_DNA"/>
</dbReference>
<feature type="region of interest" description="Disordered" evidence="3">
    <location>
        <begin position="563"/>
        <end position="651"/>
    </location>
</feature>
<name>A0A1A9BBP5_9ACTN</name>
<dbReference type="OrthoDB" id="5476461at2"/>
<evidence type="ECO:0000256" key="1">
    <source>
        <dbReference type="ARBA" id="ARBA00022741"/>
    </source>
</evidence>
<keyword evidence="6" id="KW-1185">Reference proteome</keyword>
<dbReference type="InterPro" id="IPR029787">
    <property type="entry name" value="Nucleotide_cyclase"/>
</dbReference>
<dbReference type="Pfam" id="PF13191">
    <property type="entry name" value="AAA_16"/>
    <property type="match status" value="1"/>
</dbReference>
<dbReference type="Gene3D" id="3.30.70.1230">
    <property type="entry name" value="Nucleotide cyclase"/>
    <property type="match status" value="1"/>
</dbReference>
<dbReference type="GO" id="GO:0035556">
    <property type="term" value="P:intracellular signal transduction"/>
    <property type="evidence" value="ECO:0007669"/>
    <property type="project" value="InterPro"/>
</dbReference>
<dbReference type="STRING" id="946078.GA0070622_3330"/>
<dbReference type="PANTHER" id="PTHR16305">
    <property type="entry name" value="TESTICULAR SOLUBLE ADENYLYL CYCLASE"/>
    <property type="match status" value="1"/>
</dbReference>
<dbReference type="PANTHER" id="PTHR16305:SF28">
    <property type="entry name" value="GUANYLATE CYCLASE DOMAIN-CONTAINING PROTEIN"/>
    <property type="match status" value="1"/>
</dbReference>
<evidence type="ECO:0000256" key="3">
    <source>
        <dbReference type="SAM" id="MobiDB-lite"/>
    </source>
</evidence>
<dbReference type="GO" id="GO:0005737">
    <property type="term" value="C:cytoplasm"/>
    <property type="evidence" value="ECO:0007669"/>
    <property type="project" value="TreeGrafter"/>
</dbReference>
<sequence>MLITTPVASREAVSAARWPVPEERRTVTVLFVDIVGSTGLVERLDPEDVRTLQRAYFGTVSGVLRRWRGVVEKYVGDAVMALFGAHDCDGFDAYRAVRAGLEIQAALDRRPAGGTRLRVRVGVATGEVLVDLTGARDGGHGAASGAVITTAARLQEYAPPGGVVVCPSTRRAVAGLVEQRPLATMTMAGKAGPVGVWRVTGVSRHRPARHHGPLVGRRRELAGAADEVVRALRERRPGWISLAGPPGSGRSRLLHELTRAVSRVDGAEVRWCVAHCPPYPDGELAPLADLVRALLTPDPAVRPLPGSTAGGPGWAAASPALAAFLAAPDDPAAASRAVAACRELLLDRAAGAPVVVAVDDLDRAAPALHRFLRHLHATAGERRLALAVVTTHSAGRADPSPGPGERWRRVWLAPLGARDSGRLLRHLLDRADRPAALAARLLPLVGGNPAVATAYAAEDSGDEPAGVPAAARRLVDARLDRLDGAQRAVLMAGATAGGALAPATVERMLGWAAGRAGPVLRTLAAAGLLRRTRAGGWTIAEPVVARMAAYRLPRAARADFARRLRGDGTNGRPGAVPATRRPGAASRLDVPRGDVDGRATCPLGVGRSRRSGGGARPAPVPPIRAASHRPGYAAPVASGAGPPTAAAPPPDAAMPVGTAAVAPPRAAVAPSRAAVAPSRAAVARSGVAAVARSGTAAVALFGAGAGASSDAGPVRRLGAGSVARSGSATGPPERAGRRPATAASQRPAALGLAA</sequence>